<proteinExistence type="predicted"/>
<keyword evidence="1 6" id="KW-0489">Methyltransferase</keyword>
<organism evidence="6 7">
    <name type="scientific">Nonomuraea salmonea</name>
    <dbReference type="NCBI Taxonomy" id="46181"/>
    <lineage>
        <taxon>Bacteria</taxon>
        <taxon>Bacillati</taxon>
        <taxon>Actinomycetota</taxon>
        <taxon>Actinomycetes</taxon>
        <taxon>Streptosporangiales</taxon>
        <taxon>Streptosporangiaceae</taxon>
        <taxon>Nonomuraea</taxon>
    </lineage>
</organism>
<evidence type="ECO:0000256" key="2">
    <source>
        <dbReference type="ARBA" id="ARBA00022679"/>
    </source>
</evidence>
<name>A0ABV5NPJ9_9ACTN</name>
<evidence type="ECO:0000313" key="7">
    <source>
        <dbReference type="Proteomes" id="UP001589568"/>
    </source>
</evidence>
<reference evidence="6 7" key="1">
    <citation type="submission" date="2024-09" db="EMBL/GenBank/DDBJ databases">
        <authorList>
            <person name="Sun Q."/>
            <person name="Mori K."/>
        </authorList>
    </citation>
    <scope>NUCLEOTIDE SEQUENCE [LARGE SCALE GENOMIC DNA]</scope>
    <source>
        <strain evidence="6 7">JCM 3324</strain>
    </source>
</reference>
<dbReference type="InterPro" id="IPR016461">
    <property type="entry name" value="COMT-like"/>
</dbReference>
<dbReference type="PANTHER" id="PTHR43712:SF2">
    <property type="entry name" value="O-METHYLTRANSFERASE CICE"/>
    <property type="match status" value="1"/>
</dbReference>
<dbReference type="GO" id="GO:0032259">
    <property type="term" value="P:methylation"/>
    <property type="evidence" value="ECO:0007669"/>
    <property type="project" value="UniProtKB-KW"/>
</dbReference>
<dbReference type="InterPro" id="IPR001077">
    <property type="entry name" value="COMT_C"/>
</dbReference>
<gene>
    <name evidence="6" type="ORF">ACFFR3_22110</name>
</gene>
<dbReference type="Proteomes" id="UP001589568">
    <property type="component" value="Unassembled WGS sequence"/>
</dbReference>
<dbReference type="InterPro" id="IPR036388">
    <property type="entry name" value="WH-like_DNA-bd_sf"/>
</dbReference>
<evidence type="ECO:0000256" key="1">
    <source>
        <dbReference type="ARBA" id="ARBA00022603"/>
    </source>
</evidence>
<sequence>MTTTDQPTPLPQRHRSTAVPAHQLDDLDIPPAALVQFMMDAVPDFMALHAAVELDIFELLAKAELTSEELADACEADPAAMRRLMRWLHSRDFVSSYGERYQLTELGQILTAAAQPSMRHAVLVTGSPYWWEATGGLTEVIRCGHPTWPGNGLYDHLARDPELGAAFDMFMDARSSALGQDLAALDDYATVRTIADLGGGLGGVLATILTAHPHLHGVLADRHDVLARAHDRLTCAGLADRVELAPGDLFDTVPDGAQIYLLSSVCHNFPDQQVTTLFNKIAEAMTSSGDDAELWIVEGMLPRLPGARSRWYSTDMRMLALFPGDGVRISDDYYRLIGQAGLRVRKIKPLPCGQTLMIARLAHK</sequence>
<dbReference type="PROSITE" id="PS51683">
    <property type="entry name" value="SAM_OMT_II"/>
    <property type="match status" value="1"/>
</dbReference>
<dbReference type="RefSeq" id="WP_345408496.1">
    <property type="nucleotide sequence ID" value="NZ_BAAAXS010000001.1"/>
</dbReference>
<dbReference type="GO" id="GO:0008168">
    <property type="term" value="F:methyltransferase activity"/>
    <property type="evidence" value="ECO:0007669"/>
    <property type="project" value="UniProtKB-KW"/>
</dbReference>
<keyword evidence="2" id="KW-0808">Transferase</keyword>
<evidence type="ECO:0000313" key="6">
    <source>
        <dbReference type="EMBL" id="MFB9472215.1"/>
    </source>
</evidence>
<dbReference type="SUPFAM" id="SSF46785">
    <property type="entry name" value="Winged helix' DNA-binding domain"/>
    <property type="match status" value="1"/>
</dbReference>
<dbReference type="PANTHER" id="PTHR43712">
    <property type="entry name" value="PUTATIVE (AFU_ORTHOLOGUE AFUA_4G14580)-RELATED"/>
    <property type="match status" value="1"/>
</dbReference>
<feature type="domain" description="O-methyltransferase C-terminal" evidence="4">
    <location>
        <begin position="150"/>
        <end position="342"/>
    </location>
</feature>
<evidence type="ECO:0000259" key="5">
    <source>
        <dbReference type="Pfam" id="PF08100"/>
    </source>
</evidence>
<keyword evidence="3" id="KW-0949">S-adenosyl-L-methionine</keyword>
<dbReference type="PIRSF" id="PIRSF005739">
    <property type="entry name" value="O-mtase"/>
    <property type="match status" value="1"/>
</dbReference>
<dbReference type="InterPro" id="IPR029063">
    <property type="entry name" value="SAM-dependent_MTases_sf"/>
</dbReference>
<dbReference type="InterPro" id="IPR012967">
    <property type="entry name" value="COMT_dimerisation"/>
</dbReference>
<dbReference type="Pfam" id="PF00891">
    <property type="entry name" value="Methyltransf_2"/>
    <property type="match status" value="1"/>
</dbReference>
<dbReference type="EMBL" id="JBHMCF010000021">
    <property type="protein sequence ID" value="MFB9472215.1"/>
    <property type="molecule type" value="Genomic_DNA"/>
</dbReference>
<evidence type="ECO:0000256" key="3">
    <source>
        <dbReference type="ARBA" id="ARBA00022691"/>
    </source>
</evidence>
<comment type="caution">
    <text evidence="6">The sequence shown here is derived from an EMBL/GenBank/DDBJ whole genome shotgun (WGS) entry which is preliminary data.</text>
</comment>
<dbReference type="Pfam" id="PF08100">
    <property type="entry name" value="Dimerisation"/>
    <property type="match status" value="1"/>
</dbReference>
<evidence type="ECO:0000259" key="4">
    <source>
        <dbReference type="Pfam" id="PF00891"/>
    </source>
</evidence>
<feature type="domain" description="O-methyltransferase dimerisation" evidence="5">
    <location>
        <begin position="45"/>
        <end position="111"/>
    </location>
</feature>
<protein>
    <submittedName>
        <fullName evidence="6">Methyltransferase</fullName>
    </submittedName>
</protein>
<accession>A0ABV5NPJ9</accession>
<dbReference type="Gene3D" id="1.10.10.10">
    <property type="entry name" value="Winged helix-like DNA-binding domain superfamily/Winged helix DNA-binding domain"/>
    <property type="match status" value="1"/>
</dbReference>
<dbReference type="SUPFAM" id="SSF53335">
    <property type="entry name" value="S-adenosyl-L-methionine-dependent methyltransferases"/>
    <property type="match status" value="1"/>
</dbReference>
<dbReference type="InterPro" id="IPR036390">
    <property type="entry name" value="WH_DNA-bd_sf"/>
</dbReference>
<keyword evidence="7" id="KW-1185">Reference proteome</keyword>
<dbReference type="Gene3D" id="3.40.50.150">
    <property type="entry name" value="Vaccinia Virus protein VP39"/>
    <property type="match status" value="1"/>
</dbReference>